<name>A0A9P8TRV0_WICPI</name>
<gene>
    <name evidence="5" type="ORF">WICPIJ_000435</name>
</gene>
<accession>A0A9P8TRV0</accession>
<evidence type="ECO:0000313" key="6">
    <source>
        <dbReference type="Proteomes" id="UP000774326"/>
    </source>
</evidence>
<dbReference type="PANTHER" id="PTHR17453:SF0">
    <property type="entry name" value="SIGNAL RECOGNITION PARTICLE 19 KDA PROTEIN"/>
    <property type="match status" value="1"/>
</dbReference>
<evidence type="ECO:0000256" key="4">
    <source>
        <dbReference type="ARBA" id="ARBA00023274"/>
    </source>
</evidence>
<evidence type="ECO:0000256" key="2">
    <source>
        <dbReference type="ARBA" id="ARBA00022490"/>
    </source>
</evidence>
<dbReference type="InterPro" id="IPR036521">
    <property type="entry name" value="SRP19-like_sf"/>
</dbReference>
<keyword evidence="2" id="KW-0963">Cytoplasm</keyword>
<protein>
    <recommendedName>
        <fullName evidence="7">Signal recognition particle SEC65 subunit</fullName>
    </recommendedName>
</protein>
<dbReference type="InterPro" id="IPR002778">
    <property type="entry name" value="Signal_recog_particle_SRP19"/>
</dbReference>
<reference evidence="5" key="2">
    <citation type="submission" date="2021-01" db="EMBL/GenBank/DDBJ databases">
        <authorList>
            <person name="Schikora-Tamarit M.A."/>
        </authorList>
    </citation>
    <scope>NUCLEOTIDE SEQUENCE</scope>
    <source>
        <strain evidence="5">CBS2887</strain>
    </source>
</reference>
<dbReference type="Proteomes" id="UP000774326">
    <property type="component" value="Unassembled WGS sequence"/>
</dbReference>
<dbReference type="EMBL" id="JAEUBG010000269">
    <property type="protein sequence ID" value="KAH3688591.1"/>
    <property type="molecule type" value="Genomic_DNA"/>
</dbReference>
<dbReference type="GO" id="GO:0005786">
    <property type="term" value="C:signal recognition particle, endoplasmic reticulum targeting"/>
    <property type="evidence" value="ECO:0007669"/>
    <property type="project" value="UniProtKB-KW"/>
</dbReference>
<evidence type="ECO:0008006" key="7">
    <source>
        <dbReference type="Google" id="ProtNLM"/>
    </source>
</evidence>
<dbReference type="Gene3D" id="3.30.56.30">
    <property type="entry name" value="Signal recognition particle, SRP19-like subunit"/>
    <property type="match status" value="1"/>
</dbReference>
<organism evidence="5 6">
    <name type="scientific">Wickerhamomyces pijperi</name>
    <name type="common">Yeast</name>
    <name type="synonym">Pichia pijperi</name>
    <dbReference type="NCBI Taxonomy" id="599730"/>
    <lineage>
        <taxon>Eukaryota</taxon>
        <taxon>Fungi</taxon>
        <taxon>Dikarya</taxon>
        <taxon>Ascomycota</taxon>
        <taxon>Saccharomycotina</taxon>
        <taxon>Saccharomycetes</taxon>
        <taxon>Phaffomycetales</taxon>
        <taxon>Wickerhamomycetaceae</taxon>
        <taxon>Wickerhamomyces</taxon>
    </lineage>
</organism>
<evidence type="ECO:0000256" key="3">
    <source>
        <dbReference type="ARBA" id="ARBA00023135"/>
    </source>
</evidence>
<dbReference type="OrthoDB" id="2190947at2759"/>
<dbReference type="GO" id="GO:0008312">
    <property type="term" value="F:7S RNA binding"/>
    <property type="evidence" value="ECO:0007669"/>
    <property type="project" value="InterPro"/>
</dbReference>
<dbReference type="PANTHER" id="PTHR17453">
    <property type="entry name" value="SIGNAL RECOGNITION PARTICLE 19 KD PROTEIN"/>
    <property type="match status" value="1"/>
</dbReference>
<sequence length="287" mass="32778">MPLLEEISDSENIDDMDFDLAEFDPNLRTAIAPKLEKTIVRSQDIEEAEALAKAKQQQEQLFPDVPEPDNTDVEDVLMSGVTGAHTRLTEEQISYIKHMQIIYPCYFDLNRSHAEGRRVSKQYAVENPLTLTILEACEFLNVNVVHEPEKTHPQDFSNPGRVRVNLKYEGKEQHALIGNKRLLMNKIGEYLQKHPTSLDTVQKMTRHIPAELKGLKVEKLPKVKGFKMNEIVPLHSRFTMKHPATKSLYDQLEAPEIPQINNAAANAQQQAGQGQPKLKNKFMHVRR</sequence>
<keyword evidence="4" id="KW-0687">Ribonucleoprotein</keyword>
<dbReference type="FunFam" id="3.30.56.30:FF:000003">
    <property type="entry name" value="Signal recognition particle SEC65 subunit"/>
    <property type="match status" value="1"/>
</dbReference>
<keyword evidence="3" id="KW-0733">Signal recognition particle</keyword>
<evidence type="ECO:0000256" key="1">
    <source>
        <dbReference type="ARBA" id="ARBA00004496"/>
    </source>
</evidence>
<dbReference type="SUPFAM" id="SSF69695">
    <property type="entry name" value="SRP19"/>
    <property type="match status" value="1"/>
</dbReference>
<dbReference type="Pfam" id="PF01922">
    <property type="entry name" value="SRP19"/>
    <property type="match status" value="1"/>
</dbReference>
<proteinExistence type="predicted"/>
<evidence type="ECO:0000313" key="5">
    <source>
        <dbReference type="EMBL" id="KAH3688591.1"/>
    </source>
</evidence>
<keyword evidence="6" id="KW-1185">Reference proteome</keyword>
<reference evidence="5" key="1">
    <citation type="journal article" date="2021" name="Open Biol.">
        <title>Shared evolutionary footprints suggest mitochondrial oxidative damage underlies multiple complex I losses in fungi.</title>
        <authorList>
            <person name="Schikora-Tamarit M.A."/>
            <person name="Marcet-Houben M."/>
            <person name="Nosek J."/>
            <person name="Gabaldon T."/>
        </authorList>
    </citation>
    <scope>NUCLEOTIDE SEQUENCE</scope>
    <source>
        <strain evidence="5">CBS2887</strain>
    </source>
</reference>
<comment type="subcellular location">
    <subcellularLocation>
        <location evidence="1">Cytoplasm</location>
    </subcellularLocation>
</comment>
<comment type="caution">
    <text evidence="5">The sequence shown here is derived from an EMBL/GenBank/DDBJ whole genome shotgun (WGS) entry which is preliminary data.</text>
</comment>
<dbReference type="GO" id="GO:0006617">
    <property type="term" value="P:SRP-dependent cotranslational protein targeting to membrane, signal sequence recognition"/>
    <property type="evidence" value="ECO:0007669"/>
    <property type="project" value="TreeGrafter"/>
</dbReference>
<dbReference type="AlphaFoldDB" id="A0A9P8TRV0"/>